<dbReference type="EMBL" id="CP024728">
    <property type="protein sequence ID" value="ATV32165.1"/>
    <property type="molecule type" value="Genomic_DNA"/>
</dbReference>
<gene>
    <name evidence="1" type="ORF">CTM46_11905</name>
</gene>
<accession>A0A2D3MA75</accession>
<proteinExistence type="predicted"/>
<dbReference type="Proteomes" id="UP000230742">
    <property type="component" value="Chromosome 2"/>
</dbReference>
<organism evidence="1 2">
    <name type="scientific">Prevotella intermedia</name>
    <dbReference type="NCBI Taxonomy" id="28131"/>
    <lineage>
        <taxon>Bacteria</taxon>
        <taxon>Pseudomonadati</taxon>
        <taxon>Bacteroidota</taxon>
        <taxon>Bacteroidia</taxon>
        <taxon>Bacteroidales</taxon>
        <taxon>Prevotellaceae</taxon>
        <taxon>Prevotella</taxon>
    </lineage>
</organism>
<dbReference type="RefSeq" id="WP_100014971.1">
    <property type="nucleotide sequence ID" value="NZ_CP024728.1"/>
</dbReference>
<protein>
    <submittedName>
        <fullName evidence="1">Conjugal transfer protein</fullName>
    </submittedName>
</protein>
<name>A0A2D3MA75_PREIN</name>
<sequence>MDKKKIMMMLFLLTATAIGAYAQGNGIAGINEATKMVTSYFDPGTKLIYAVGAVVGLIGGIKVYNKFSSGDPDTSKTAASWFGACIFLIVAATILRSFFL</sequence>
<evidence type="ECO:0000313" key="1">
    <source>
        <dbReference type="EMBL" id="ATV32165.1"/>
    </source>
</evidence>
<reference evidence="1 2" key="1">
    <citation type="submission" date="2017-11" db="EMBL/GenBank/DDBJ databases">
        <title>Genome sequencing of Prevotella intermedia KCOM 1949.</title>
        <authorList>
            <person name="Kook J.-K."/>
            <person name="Park S.-N."/>
            <person name="Lim Y.K."/>
        </authorList>
    </citation>
    <scope>NUCLEOTIDE SEQUENCE [LARGE SCALE GENOMIC DNA]</scope>
    <source>
        <strain evidence="1 2">KCOM 1949</strain>
    </source>
</reference>
<evidence type="ECO:0000313" key="2">
    <source>
        <dbReference type="Proteomes" id="UP000230742"/>
    </source>
</evidence>
<dbReference type="InterPro" id="IPR025408">
    <property type="entry name" value="DUF4134"/>
</dbReference>
<dbReference type="AlphaFoldDB" id="A0A2D3MA75"/>
<dbReference type="Pfam" id="PF13572">
    <property type="entry name" value="DUF4134"/>
    <property type="match status" value="1"/>
</dbReference>